<reference evidence="1 2" key="1">
    <citation type="submission" date="2019-02" db="EMBL/GenBank/DDBJ databases">
        <title>Deep-cultivation of Planctomycetes and their phenomic and genomic characterization uncovers novel biology.</title>
        <authorList>
            <person name="Wiegand S."/>
            <person name="Jogler M."/>
            <person name="Boedeker C."/>
            <person name="Pinto D."/>
            <person name="Vollmers J."/>
            <person name="Rivas-Marin E."/>
            <person name="Kohn T."/>
            <person name="Peeters S.H."/>
            <person name="Heuer A."/>
            <person name="Rast P."/>
            <person name="Oberbeckmann S."/>
            <person name="Bunk B."/>
            <person name="Jeske O."/>
            <person name="Meyerdierks A."/>
            <person name="Storesund J.E."/>
            <person name="Kallscheuer N."/>
            <person name="Luecker S."/>
            <person name="Lage O.M."/>
            <person name="Pohl T."/>
            <person name="Merkel B.J."/>
            <person name="Hornburger P."/>
            <person name="Mueller R.-W."/>
            <person name="Bruemmer F."/>
            <person name="Labrenz M."/>
            <person name="Spormann A.M."/>
            <person name="Op Den Camp H."/>
            <person name="Overmann J."/>
            <person name="Amann R."/>
            <person name="Jetten M.S.M."/>
            <person name="Mascher T."/>
            <person name="Medema M.H."/>
            <person name="Devos D.P."/>
            <person name="Kaster A.-K."/>
            <person name="Ovreas L."/>
            <person name="Rohde M."/>
            <person name="Galperin M.Y."/>
            <person name="Jogler C."/>
        </authorList>
    </citation>
    <scope>NUCLEOTIDE SEQUENCE [LARGE SCALE GENOMIC DNA]</scope>
    <source>
        <strain evidence="1 2">CA13</strain>
    </source>
</reference>
<sequence>MLEDACQRASELEFNLTPYASTVPISPSPWLGR</sequence>
<comment type="caution">
    <text evidence="1">The sequence shown here is derived from an EMBL/GenBank/DDBJ whole genome shotgun (WGS) entry which is preliminary data.</text>
</comment>
<dbReference type="EMBL" id="SJPJ01000001">
    <property type="protein sequence ID" value="TWT82176.1"/>
    <property type="molecule type" value="Genomic_DNA"/>
</dbReference>
<evidence type="ECO:0000313" key="2">
    <source>
        <dbReference type="Proteomes" id="UP000315010"/>
    </source>
</evidence>
<evidence type="ECO:0000313" key="1">
    <source>
        <dbReference type="EMBL" id="TWT82176.1"/>
    </source>
</evidence>
<name>A0A5C5Z544_9BACT</name>
<dbReference type="Proteomes" id="UP000315010">
    <property type="component" value="Unassembled WGS sequence"/>
</dbReference>
<proteinExistence type="predicted"/>
<organism evidence="1 2">
    <name type="scientific">Novipirellula herctigrandis</name>
    <dbReference type="NCBI Taxonomy" id="2527986"/>
    <lineage>
        <taxon>Bacteria</taxon>
        <taxon>Pseudomonadati</taxon>
        <taxon>Planctomycetota</taxon>
        <taxon>Planctomycetia</taxon>
        <taxon>Pirellulales</taxon>
        <taxon>Pirellulaceae</taxon>
        <taxon>Novipirellula</taxon>
    </lineage>
</organism>
<keyword evidence="2" id="KW-1185">Reference proteome</keyword>
<accession>A0A5C5Z544</accession>
<gene>
    <name evidence="1" type="ORF">CA13_36370</name>
</gene>
<protein>
    <submittedName>
        <fullName evidence="1">Uncharacterized protein</fullName>
    </submittedName>
</protein>
<dbReference type="AlphaFoldDB" id="A0A5C5Z544"/>